<keyword evidence="6" id="KW-0053">Apoptosis</keyword>
<keyword evidence="19" id="KW-1185">Reference proteome</keyword>
<evidence type="ECO:0000256" key="15">
    <source>
        <dbReference type="RuleBase" id="RU003971"/>
    </source>
</evidence>
<dbReference type="OMA" id="HGFEGAV"/>
<reference evidence="19" key="1">
    <citation type="submission" date="2018-01" db="EMBL/GenBank/DDBJ databases">
        <authorList>
            <person name="Alioto T."/>
            <person name="Alioto T."/>
        </authorList>
    </citation>
    <scope>NUCLEOTIDE SEQUENCE [LARGE SCALE GENOMIC DNA]</scope>
</reference>
<dbReference type="FunFam" id="3.40.50.1460:FF:000029">
    <property type="entry name" value="Death related ced-3/Nedd2-like protein"/>
    <property type="match status" value="1"/>
</dbReference>
<evidence type="ECO:0000259" key="16">
    <source>
        <dbReference type="PROSITE" id="PS50207"/>
    </source>
</evidence>
<evidence type="ECO:0000256" key="14">
    <source>
        <dbReference type="ARBA" id="ARBA00079168"/>
    </source>
</evidence>
<dbReference type="PANTHER" id="PTHR22576:SF41">
    <property type="entry name" value="CASPASE 14, APOPTOSIS-RELATED CYSTEINE PEPTIDASE"/>
    <property type="match status" value="1"/>
</dbReference>
<feature type="domain" description="Caspase family p20" evidence="17">
    <location>
        <begin position="274"/>
        <end position="407"/>
    </location>
</feature>
<evidence type="ECO:0000256" key="9">
    <source>
        <dbReference type="ARBA" id="ARBA00022859"/>
    </source>
</evidence>
<dbReference type="GO" id="GO:0005737">
    <property type="term" value="C:cytoplasm"/>
    <property type="evidence" value="ECO:0007669"/>
    <property type="project" value="UniProtKB-SubCell"/>
</dbReference>
<evidence type="ECO:0000256" key="2">
    <source>
        <dbReference type="ARBA" id="ARBA00010134"/>
    </source>
</evidence>
<protein>
    <recommendedName>
        <fullName evidence="13">Caspase-8</fullName>
        <ecNumber evidence="12">3.4.22.61</ecNumber>
    </recommendedName>
    <alternativeName>
        <fullName evidence="14">Death-related ced-3/NEDD2-like protein</fullName>
    </alternativeName>
</protein>
<dbReference type="PROSITE" id="PS50207">
    <property type="entry name" value="CASPASE_P10"/>
    <property type="match status" value="1"/>
</dbReference>
<feature type="domain" description="Caspase family p10" evidence="16">
    <location>
        <begin position="429"/>
        <end position="507"/>
    </location>
</feature>
<dbReference type="Pfam" id="PF23724">
    <property type="entry name" value="Dredd_2nd"/>
    <property type="match status" value="1"/>
</dbReference>
<evidence type="ECO:0000256" key="13">
    <source>
        <dbReference type="ARBA" id="ARBA00068172"/>
    </source>
</evidence>
<dbReference type="PRINTS" id="PR00376">
    <property type="entry name" value="IL1BCENZYME"/>
</dbReference>
<comment type="similarity">
    <text evidence="2 15">Belongs to the peptidase C14A family.</text>
</comment>
<dbReference type="Gene3D" id="3.40.50.1460">
    <property type="match status" value="1"/>
</dbReference>
<evidence type="ECO:0000256" key="6">
    <source>
        <dbReference type="ARBA" id="ARBA00022703"/>
    </source>
</evidence>
<dbReference type="GO" id="GO:0006508">
    <property type="term" value="P:proteolysis"/>
    <property type="evidence" value="ECO:0007669"/>
    <property type="project" value="UniProtKB-KW"/>
</dbReference>
<dbReference type="CDD" id="cd00032">
    <property type="entry name" value="CASc"/>
    <property type="match status" value="1"/>
</dbReference>
<keyword evidence="7" id="KW-0378">Hydrolase</keyword>
<evidence type="ECO:0000256" key="12">
    <source>
        <dbReference type="ARBA" id="ARBA00066479"/>
    </source>
</evidence>
<keyword evidence="5" id="KW-0645">Protease</keyword>
<dbReference type="InterPro" id="IPR015917">
    <property type="entry name" value="Pept_C14A"/>
</dbReference>
<dbReference type="InterPro" id="IPR056259">
    <property type="entry name" value="Dredd_N"/>
</dbReference>
<sequence>MSGYNHLEQLDNIDILDLPYVERDLNFAQKVSLSFLLYGDEHSSATYILQKLLVLHRANETDWRHSDILSQYAKSKPQSWRKYLVEALCIIGARQVLRKLGLRWQELRLHYLPHIGAISLHIHPLLKSLYMICEELSLAQSGRMVQSIREKASSGEPLRFYEPAYLEIFMLDWLTRRLIRLGDINANGSDVQLLIEHLKFNELHTQATLLVDTVNSNATESSDLAPTSLCPNRESFASAKPNVGDSGLAKGSSSPAASALPQRAKNAIQLSRANAGIALIINQQKFHQNVSDDLKMYLPPVELLPRHGTDVDKQRLTDVFSALGYKVEPHDNVDHFAMLEHIRQACERSLLHDSLVVFVLSHGFEEAVYCSNSIALRISDIENVLCSYDNLYNKPKLLIIQACQQKDKKNNALPFKINASTKSPGQHLNMLRAMSTVPGFAALRHTHTGSWFIQCLCDAIAEHADSHHILDILTIVINNVANKLGKKNETMVSCICVTLRQHVYFPHSSAAELQLPRSI</sequence>
<dbReference type="InterPro" id="IPR011600">
    <property type="entry name" value="Pept_C14_caspase"/>
</dbReference>
<organism evidence="18 19">
    <name type="scientific">Drosophila guanche</name>
    <name type="common">Fruit fly</name>
    <dbReference type="NCBI Taxonomy" id="7266"/>
    <lineage>
        <taxon>Eukaryota</taxon>
        <taxon>Metazoa</taxon>
        <taxon>Ecdysozoa</taxon>
        <taxon>Arthropoda</taxon>
        <taxon>Hexapoda</taxon>
        <taxon>Insecta</taxon>
        <taxon>Pterygota</taxon>
        <taxon>Neoptera</taxon>
        <taxon>Endopterygota</taxon>
        <taxon>Diptera</taxon>
        <taxon>Brachycera</taxon>
        <taxon>Muscomorpha</taxon>
        <taxon>Ephydroidea</taxon>
        <taxon>Drosophilidae</taxon>
        <taxon>Drosophila</taxon>
        <taxon>Sophophora</taxon>
    </lineage>
</organism>
<keyword evidence="8" id="KW-0788">Thiol protease</keyword>
<dbReference type="InterPro" id="IPR052039">
    <property type="entry name" value="Caspase-related_regulators"/>
</dbReference>
<evidence type="ECO:0000256" key="4">
    <source>
        <dbReference type="ARBA" id="ARBA00022588"/>
    </source>
</evidence>
<dbReference type="PROSITE" id="PS50208">
    <property type="entry name" value="CASPASE_P20"/>
    <property type="match status" value="1"/>
</dbReference>
<dbReference type="AlphaFoldDB" id="A0A3B0KUJ4"/>
<gene>
    <name evidence="18" type="ORF">DGUA_6G019652</name>
</gene>
<keyword evidence="9" id="KW-0391">Immunity</keyword>
<dbReference type="InterPro" id="IPR056260">
    <property type="entry name" value="Dredd_2nd"/>
</dbReference>
<comment type="subcellular location">
    <subcellularLocation>
        <location evidence="1">Cytoplasm</location>
    </subcellularLocation>
</comment>
<comment type="catalytic activity">
    <reaction evidence="11">
        <text>Strict requirement for Asp at position P1 and has a preferred cleavage sequence of (Leu/Asp/Val)-Glu-Thr-Asp-|-(Gly/Ser/Ala).</text>
        <dbReference type="EC" id="3.4.22.61"/>
    </reaction>
</comment>
<evidence type="ECO:0000313" key="18">
    <source>
        <dbReference type="EMBL" id="SPP89496.1"/>
    </source>
</evidence>
<dbReference type="InterPro" id="IPR029030">
    <property type="entry name" value="Caspase-like_dom_sf"/>
</dbReference>
<keyword evidence="4" id="KW-0399">Innate immunity</keyword>
<dbReference type="EC" id="3.4.22.61" evidence="12"/>
<evidence type="ECO:0000256" key="7">
    <source>
        <dbReference type="ARBA" id="ARBA00022801"/>
    </source>
</evidence>
<evidence type="ECO:0000256" key="10">
    <source>
        <dbReference type="ARBA" id="ARBA00023145"/>
    </source>
</evidence>
<dbReference type="PANTHER" id="PTHR22576">
    <property type="entry name" value="MUCOSA ASSOCIATED LYMPHOID TISSUE LYMPHOMA TRANSLOCATION PROTEIN 1/PARACASPASE"/>
    <property type="match status" value="1"/>
</dbReference>
<evidence type="ECO:0000256" key="1">
    <source>
        <dbReference type="ARBA" id="ARBA00004496"/>
    </source>
</evidence>
<proteinExistence type="inferred from homology"/>
<dbReference type="GO" id="GO:0045087">
    <property type="term" value="P:innate immune response"/>
    <property type="evidence" value="ECO:0007669"/>
    <property type="project" value="UniProtKB-KW"/>
</dbReference>
<dbReference type="InterPro" id="IPR001309">
    <property type="entry name" value="Pept_C14_p20"/>
</dbReference>
<dbReference type="EMBL" id="OUUW01000021">
    <property type="protein sequence ID" value="SPP89496.1"/>
    <property type="molecule type" value="Genomic_DNA"/>
</dbReference>
<evidence type="ECO:0000259" key="17">
    <source>
        <dbReference type="PROSITE" id="PS50208"/>
    </source>
</evidence>
<evidence type="ECO:0000256" key="11">
    <source>
        <dbReference type="ARBA" id="ARBA00051626"/>
    </source>
</evidence>
<keyword evidence="10" id="KW-0865">Zymogen</keyword>
<dbReference type="SUPFAM" id="SSF52129">
    <property type="entry name" value="Caspase-like"/>
    <property type="match status" value="1"/>
</dbReference>
<name>A0A3B0KUJ4_DROGU</name>
<dbReference type="InterPro" id="IPR002138">
    <property type="entry name" value="Pept_C14_p10"/>
</dbReference>
<dbReference type="SMART" id="SM00115">
    <property type="entry name" value="CASc"/>
    <property type="match status" value="1"/>
</dbReference>
<evidence type="ECO:0000313" key="19">
    <source>
        <dbReference type="Proteomes" id="UP000268350"/>
    </source>
</evidence>
<dbReference type="Pfam" id="PF00656">
    <property type="entry name" value="Peptidase_C14"/>
    <property type="match status" value="1"/>
</dbReference>
<accession>A0A3B0KUJ4</accession>
<dbReference type="STRING" id="7266.A0A3B0KUJ4"/>
<evidence type="ECO:0000256" key="8">
    <source>
        <dbReference type="ARBA" id="ARBA00022807"/>
    </source>
</evidence>
<evidence type="ECO:0000256" key="5">
    <source>
        <dbReference type="ARBA" id="ARBA00022670"/>
    </source>
</evidence>
<dbReference type="GO" id="GO:0006915">
    <property type="term" value="P:apoptotic process"/>
    <property type="evidence" value="ECO:0007669"/>
    <property type="project" value="UniProtKB-KW"/>
</dbReference>
<evidence type="ECO:0000256" key="3">
    <source>
        <dbReference type="ARBA" id="ARBA00022490"/>
    </source>
</evidence>
<dbReference type="GO" id="GO:0004197">
    <property type="term" value="F:cysteine-type endopeptidase activity"/>
    <property type="evidence" value="ECO:0007669"/>
    <property type="project" value="InterPro"/>
</dbReference>
<keyword evidence="3" id="KW-0963">Cytoplasm</keyword>
<dbReference type="OrthoDB" id="6044770at2759"/>
<dbReference type="Pfam" id="PF23725">
    <property type="entry name" value="Dredd_N"/>
    <property type="match status" value="1"/>
</dbReference>
<dbReference type="Proteomes" id="UP000268350">
    <property type="component" value="Unassembled WGS sequence"/>
</dbReference>